<dbReference type="RefSeq" id="WP_183344861.1">
    <property type="nucleotide sequence ID" value="NZ_JACHNU010000008.1"/>
</dbReference>
<keyword evidence="3" id="KW-1185">Reference proteome</keyword>
<evidence type="ECO:0000313" key="2">
    <source>
        <dbReference type="EMBL" id="MBB4664644.1"/>
    </source>
</evidence>
<dbReference type="AlphaFoldDB" id="A0A840IKV1"/>
<keyword evidence="1" id="KW-0732">Signal</keyword>
<organism evidence="2 3">
    <name type="scientific">Conexibacter arvalis</name>
    <dbReference type="NCBI Taxonomy" id="912552"/>
    <lineage>
        <taxon>Bacteria</taxon>
        <taxon>Bacillati</taxon>
        <taxon>Actinomycetota</taxon>
        <taxon>Thermoleophilia</taxon>
        <taxon>Solirubrobacterales</taxon>
        <taxon>Conexibacteraceae</taxon>
        <taxon>Conexibacter</taxon>
    </lineage>
</organism>
<dbReference type="Proteomes" id="UP000585272">
    <property type="component" value="Unassembled WGS sequence"/>
</dbReference>
<feature type="signal peptide" evidence="1">
    <location>
        <begin position="1"/>
        <end position="19"/>
    </location>
</feature>
<dbReference type="EMBL" id="JACHNU010000008">
    <property type="protein sequence ID" value="MBB4664644.1"/>
    <property type="molecule type" value="Genomic_DNA"/>
</dbReference>
<evidence type="ECO:0000256" key="1">
    <source>
        <dbReference type="SAM" id="SignalP"/>
    </source>
</evidence>
<name>A0A840IKV1_9ACTN</name>
<feature type="chain" id="PRO_5038404640" evidence="1">
    <location>
        <begin position="20"/>
        <end position="123"/>
    </location>
</feature>
<sequence>MLRLAIAALLAALAPAAVAAPSQAARAPVRVATETETHELAIAIKQPRWSCFSGRIARDGRWASLRRLPHAGCPGLPYAIAIRADARLGWKEARRFATRRGACASRRPRMSAPLKRGLYGCPR</sequence>
<proteinExistence type="predicted"/>
<protein>
    <submittedName>
        <fullName evidence="2">Uncharacterized protein</fullName>
    </submittedName>
</protein>
<comment type="caution">
    <text evidence="2">The sequence shown here is derived from an EMBL/GenBank/DDBJ whole genome shotgun (WGS) entry which is preliminary data.</text>
</comment>
<gene>
    <name evidence="2" type="ORF">BDZ31_004259</name>
</gene>
<accession>A0A840IKV1</accession>
<evidence type="ECO:0000313" key="3">
    <source>
        <dbReference type="Proteomes" id="UP000585272"/>
    </source>
</evidence>
<reference evidence="2 3" key="1">
    <citation type="submission" date="2020-08" db="EMBL/GenBank/DDBJ databases">
        <title>Genomic Encyclopedia of Archaeal and Bacterial Type Strains, Phase II (KMG-II): from individual species to whole genera.</title>
        <authorList>
            <person name="Goeker M."/>
        </authorList>
    </citation>
    <scope>NUCLEOTIDE SEQUENCE [LARGE SCALE GENOMIC DNA]</scope>
    <source>
        <strain evidence="2 3">DSM 23288</strain>
    </source>
</reference>